<dbReference type="AlphaFoldDB" id="A0A0X3NIH9"/>
<feature type="transmembrane region" description="Helical" evidence="4">
    <location>
        <begin position="902"/>
        <end position="921"/>
    </location>
</feature>
<dbReference type="SUPFAM" id="SSF57184">
    <property type="entry name" value="Growth factor receptor domain"/>
    <property type="match status" value="1"/>
</dbReference>
<feature type="signal peptide" evidence="5">
    <location>
        <begin position="1"/>
        <end position="22"/>
    </location>
</feature>
<dbReference type="InterPro" id="IPR009030">
    <property type="entry name" value="Growth_fac_rcpt_cys_sf"/>
</dbReference>
<dbReference type="PANTHER" id="PTHR22727">
    <property type="entry name" value="PROTEIN CBG13728"/>
    <property type="match status" value="1"/>
</dbReference>
<feature type="region of interest" description="Disordered" evidence="3">
    <location>
        <begin position="944"/>
        <end position="965"/>
    </location>
</feature>
<dbReference type="Gene3D" id="2.10.50.10">
    <property type="entry name" value="Tumor Necrosis Factor Receptor, subunit A, domain 2"/>
    <property type="match status" value="1"/>
</dbReference>
<keyword evidence="2" id="KW-1015">Disulfide bond</keyword>
<evidence type="ECO:0000256" key="4">
    <source>
        <dbReference type="SAM" id="Phobius"/>
    </source>
</evidence>
<dbReference type="Pfam" id="PF23032">
    <property type="entry name" value="GBD_ELAPOR1-like_3rd"/>
    <property type="match status" value="1"/>
</dbReference>
<evidence type="ECO:0000256" key="3">
    <source>
        <dbReference type="SAM" id="MobiDB-lite"/>
    </source>
</evidence>
<dbReference type="PROSITE" id="PS51914">
    <property type="entry name" value="MRH"/>
    <property type="match status" value="1"/>
</dbReference>
<evidence type="ECO:0000313" key="7">
    <source>
        <dbReference type="EMBL" id="JAP39754.1"/>
    </source>
</evidence>
<feature type="chain" id="PRO_5007050605" evidence="5">
    <location>
        <begin position="23"/>
        <end position="1035"/>
    </location>
</feature>
<keyword evidence="4" id="KW-1133">Transmembrane helix</keyword>
<evidence type="ECO:0000256" key="1">
    <source>
        <dbReference type="ARBA" id="ARBA00022729"/>
    </source>
</evidence>
<reference evidence="7" key="1">
    <citation type="submission" date="2016-01" db="EMBL/GenBank/DDBJ databases">
        <title>Reference transcriptome for the parasite Schistocephalus solidus: insights into the molecular evolution of parasitism.</title>
        <authorList>
            <person name="Hebert F.O."/>
            <person name="Grambauer S."/>
            <person name="Barber I."/>
            <person name="Landry C.R."/>
            <person name="Aubin-Horth N."/>
        </authorList>
    </citation>
    <scope>NUCLEOTIDE SEQUENCE</scope>
</reference>
<name>A0A0X3NIH9_SCHSO</name>
<dbReference type="GO" id="GO:0016020">
    <property type="term" value="C:membrane"/>
    <property type="evidence" value="ECO:0007669"/>
    <property type="project" value="TreeGrafter"/>
</dbReference>
<dbReference type="InterPro" id="IPR056607">
    <property type="entry name" value="Elapor1/2_MRH"/>
</dbReference>
<keyword evidence="4" id="KW-0812">Transmembrane</keyword>
<evidence type="ECO:0000256" key="5">
    <source>
        <dbReference type="SAM" id="SignalP"/>
    </source>
</evidence>
<evidence type="ECO:0000259" key="6">
    <source>
        <dbReference type="PROSITE" id="PS51914"/>
    </source>
</evidence>
<accession>A0A0X3NIH9</accession>
<evidence type="ECO:0000256" key="2">
    <source>
        <dbReference type="ARBA" id="ARBA00023157"/>
    </source>
</evidence>
<dbReference type="InterPro" id="IPR039181">
    <property type="entry name" value="Elapor1/2"/>
</dbReference>
<keyword evidence="1 5" id="KW-0732">Signal</keyword>
<gene>
    <name evidence="7" type="primary">K132L</name>
    <name evidence="7" type="ORF">TR154478</name>
</gene>
<feature type="compositionally biased region" description="Low complexity" evidence="3">
    <location>
        <begin position="945"/>
        <end position="962"/>
    </location>
</feature>
<sequence>MVDLTLYPASWFILVFSLFTNAGELPACKPLQTTYVSTPCETDGSHWIIKVPKDPTLCNLTEPSFPLLVKDCGEVCPAGEALDIETHRCEKCKRGTAAPGDVYAVSSWPELPKDFFSDIISADDATKKMCSGFGWFPRKRYLLGNASALCATELTMENYNIKEGEVVFEYKFTDSMSLAYFTVRNDRCVLQDGKSHVLRRSSKHHWRTFQTKVPEGSSTLHWYLFSDYNTGYEPAISEFKLRNVTVTGRSALMECPECEAGFYAAKEGESHCSICPKNTFSKQRSWKCTACKEGEYAPPGSSKCTKMEPCKETDYIRQYAGCSEYGKTHLESFTISSTVCTPIGGVAPLPGGPEETCLPCPKGTTVANSTSCKFCPKGQFSDDSGACSRCPAGEAPIFGVKYDSWHRMPPLVSTFCPDADDECVLWQQNGSSIFTGPGLEDYASSSLQLDLSDGFLTSNAENLYSMLAYLRPLPNTVLEVDFELSCTEECSLSLKKETFLETFLIQRWTGNVSRQKFSYEISEAEGATFIWTFRRWRSNSKAESPAANGNIARIYSIAINNTRHTGALGCKKCPLGVDGLLCKPCGRGFFFALLRNPTTNATVPACAPCPNGTIVISDATAAMTVEQACKPCPAGTRPGSGSFCVTDLKPVTSKGQVYNLKNLMSEVSVQGARLFTSQGNAYIHNFKFHLNTGNIDNRVHCINDDHPNRNVTAWVCKETLIPKPHSSKENETFFRIAPISIGDTLVSAKPTSFSKDHARMINEKLKKAGWSADDSGNDIHYYFDSKTSVSGCMNGVSTIVTLRCPPTDNARLFSVEKTKSLSVEVPPLCVDGTCDGCNYHFLLLSPYACPICRPDDLVRLEGSCNGGQREVNLFAANGCRFDDDTERRIFESCPLLSTKGKVAISLVVAIVVFLILIIFYCHQRNKKLEYKYMKLVEGAESRVKGSFGSSSPGSDGGPQQQGTECGITEDEHDLEFRRGNSIKVISPGKLDINFRRSPQHQSKPGVGFGPVIFRGHVAEDSHILTLDEANATEPI</sequence>
<dbReference type="Pfam" id="PF23087">
    <property type="entry name" value="MRH_ELAPOR1_9th"/>
    <property type="match status" value="1"/>
</dbReference>
<dbReference type="EMBL" id="GEEE01023471">
    <property type="protein sequence ID" value="JAP39754.1"/>
    <property type="molecule type" value="Transcribed_RNA"/>
</dbReference>
<keyword evidence="4" id="KW-0472">Membrane</keyword>
<proteinExistence type="predicted"/>
<protein>
    <submittedName>
        <fullName evidence="7">UPF0577 protein KIAA1324-like homolog</fullName>
    </submittedName>
</protein>
<organism evidence="7">
    <name type="scientific">Schistocephalus solidus</name>
    <name type="common">Tapeworm</name>
    <dbReference type="NCBI Taxonomy" id="70667"/>
    <lineage>
        <taxon>Eukaryota</taxon>
        <taxon>Metazoa</taxon>
        <taxon>Spiralia</taxon>
        <taxon>Lophotrochozoa</taxon>
        <taxon>Platyhelminthes</taxon>
        <taxon>Cestoda</taxon>
        <taxon>Eucestoda</taxon>
        <taxon>Diphyllobothriidea</taxon>
        <taxon>Diphyllobothriidae</taxon>
        <taxon>Schistocephalus</taxon>
    </lineage>
</organism>
<dbReference type="PANTHER" id="PTHR22727:SF15">
    <property type="entry name" value="MRH DOMAIN-CONTAINING PROTEIN"/>
    <property type="match status" value="1"/>
</dbReference>
<dbReference type="InterPro" id="IPR056609">
    <property type="entry name" value="Elapor1-like_3rd"/>
</dbReference>
<feature type="domain" description="MRH" evidence="6">
    <location>
        <begin position="653"/>
        <end position="851"/>
    </location>
</feature>
<dbReference type="InterPro" id="IPR044865">
    <property type="entry name" value="MRH_dom"/>
</dbReference>
<dbReference type="SMART" id="SM01411">
    <property type="entry name" value="Ephrin_rec_like"/>
    <property type="match status" value="3"/>
</dbReference>